<comment type="caution">
    <text evidence="3">The sequence shown here is derived from an EMBL/GenBank/DDBJ whole genome shotgun (WGS) entry which is preliminary data.</text>
</comment>
<dbReference type="InterPro" id="IPR002514">
    <property type="entry name" value="Transposase_8"/>
</dbReference>
<evidence type="ECO:0000313" key="4">
    <source>
        <dbReference type="Proteomes" id="UP000460412"/>
    </source>
</evidence>
<dbReference type="GO" id="GO:0006313">
    <property type="term" value="P:DNA transposition"/>
    <property type="evidence" value="ECO:0007669"/>
    <property type="project" value="InterPro"/>
</dbReference>
<organism evidence="3 4">
    <name type="scientific">Sporofaciens musculi</name>
    <dbReference type="NCBI Taxonomy" id="2681861"/>
    <lineage>
        <taxon>Bacteria</taxon>
        <taxon>Bacillati</taxon>
        <taxon>Bacillota</taxon>
        <taxon>Clostridia</taxon>
        <taxon>Lachnospirales</taxon>
        <taxon>Lachnospiraceae</taxon>
        <taxon>Sporofaciens</taxon>
    </lineage>
</organism>
<reference evidence="3 4" key="1">
    <citation type="submission" date="2019-12" db="EMBL/GenBank/DDBJ databases">
        <title>Sporaefaciens musculi gen. nov., sp. nov., a novel bacterium isolated from the caecum of an obese mouse.</title>
        <authorList>
            <person name="Rasmussen T.S."/>
            <person name="Streidl T."/>
            <person name="Hitch T.C.A."/>
            <person name="Wortmann E."/>
            <person name="Deptula P."/>
            <person name="Hansen M."/>
            <person name="Nielsen D.S."/>
            <person name="Clavel T."/>
            <person name="Vogensen F.K."/>
        </authorList>
    </citation>
    <scope>NUCLEOTIDE SEQUENCE [LARGE SCALE GENOMIC DNA]</scope>
    <source>
        <strain evidence="3 4">WCA-9-b2</strain>
    </source>
</reference>
<dbReference type="Gene3D" id="1.10.10.10">
    <property type="entry name" value="Winged helix-like DNA-binding domain superfamily/Winged helix DNA-binding domain"/>
    <property type="match status" value="2"/>
</dbReference>
<dbReference type="InterPro" id="IPR036388">
    <property type="entry name" value="WH-like_DNA-bd_sf"/>
</dbReference>
<dbReference type="InterPro" id="IPR052057">
    <property type="entry name" value="IS150/IS1296_orfA-like"/>
</dbReference>
<name>A0A7X3SIE0_9FIRM</name>
<dbReference type="Pfam" id="PF01527">
    <property type="entry name" value="HTH_Tnp_1"/>
    <property type="match status" value="1"/>
</dbReference>
<accession>A0A7X3SIE0</accession>
<comment type="similarity">
    <text evidence="1">Belongs to the IS150/IS1296 orfA family.</text>
</comment>
<dbReference type="EMBL" id="WUQX01000001">
    <property type="protein sequence ID" value="MXP75309.1"/>
    <property type="molecule type" value="Genomic_DNA"/>
</dbReference>
<dbReference type="InterPro" id="IPR055247">
    <property type="entry name" value="InsJ-like_HTH"/>
</dbReference>
<dbReference type="InterPro" id="IPR010921">
    <property type="entry name" value="Trp_repressor/repl_initiator"/>
</dbReference>
<dbReference type="Proteomes" id="UP000460412">
    <property type="component" value="Unassembled WGS sequence"/>
</dbReference>
<dbReference type="SUPFAM" id="SSF48295">
    <property type="entry name" value="TrpR-like"/>
    <property type="match status" value="2"/>
</dbReference>
<evidence type="ECO:0000313" key="3">
    <source>
        <dbReference type="EMBL" id="MXP75309.1"/>
    </source>
</evidence>
<protein>
    <submittedName>
        <fullName evidence="3">Transposase</fullName>
    </submittedName>
</protein>
<dbReference type="PANTHER" id="PTHR33795">
    <property type="entry name" value="INSERTION ELEMENT IS150 PROTEIN INSJ"/>
    <property type="match status" value="1"/>
</dbReference>
<sequence length="246" mass="27379">MGQHSKYSFEMKLDAVTKYLEGSCSTESIARSLGTNGTRIVEWVTLYQSLGIEGLKTTPKLRIYSAETKQNAVADYLSGKGTLREIQKKYGIRSDKQLRNWIMKYNGHEKLKASGTGGTSVMTKGRKTSYEEEHEAFGRGKLLISLQFDKSVCNNQISLLLQNVSVWLLMRSGAFFARSHQPNKAVVNFNVLVSLTVYDGSFSNFNAVNQFLNDFPVQFLQVQILLDGSGPLVDIGDVLLGFPFPG</sequence>
<keyword evidence="4" id="KW-1185">Reference proteome</keyword>
<dbReference type="PANTHER" id="PTHR33795:SF1">
    <property type="entry name" value="INSERTION ELEMENT IS150 PROTEIN INSJ"/>
    <property type="match status" value="1"/>
</dbReference>
<proteinExistence type="inferred from homology"/>
<dbReference type="Pfam" id="PF13518">
    <property type="entry name" value="HTH_28"/>
    <property type="match status" value="1"/>
</dbReference>
<gene>
    <name evidence="3" type="ORF">GN277_07910</name>
</gene>
<dbReference type="GO" id="GO:0043565">
    <property type="term" value="F:sequence-specific DNA binding"/>
    <property type="evidence" value="ECO:0007669"/>
    <property type="project" value="InterPro"/>
</dbReference>
<dbReference type="GO" id="GO:0004803">
    <property type="term" value="F:transposase activity"/>
    <property type="evidence" value="ECO:0007669"/>
    <property type="project" value="InterPro"/>
</dbReference>
<feature type="domain" description="Insertion element IS150 protein InsJ-like helix-turn-helix" evidence="2">
    <location>
        <begin position="69"/>
        <end position="107"/>
    </location>
</feature>
<evidence type="ECO:0000256" key="1">
    <source>
        <dbReference type="ARBA" id="ARBA00038232"/>
    </source>
</evidence>
<evidence type="ECO:0000259" key="2">
    <source>
        <dbReference type="Pfam" id="PF13518"/>
    </source>
</evidence>
<dbReference type="AlphaFoldDB" id="A0A7X3SIE0"/>